<proteinExistence type="predicted"/>
<organism evidence="1">
    <name type="scientific">human gut metagenome</name>
    <dbReference type="NCBI Taxonomy" id="408170"/>
    <lineage>
        <taxon>unclassified sequences</taxon>
        <taxon>metagenomes</taxon>
        <taxon>organismal metagenomes</taxon>
    </lineage>
</organism>
<accession>K1T4Z6</accession>
<evidence type="ECO:0000313" key="1">
    <source>
        <dbReference type="EMBL" id="EKC61345.1"/>
    </source>
</evidence>
<protein>
    <submittedName>
        <fullName evidence="1">Uncharacterized protein</fullName>
    </submittedName>
</protein>
<feature type="non-terminal residue" evidence="1">
    <location>
        <position position="1"/>
    </location>
</feature>
<comment type="caution">
    <text evidence="1">The sequence shown here is derived from an EMBL/GenBank/DDBJ whole genome shotgun (WGS) entry which is preliminary data.</text>
</comment>
<gene>
    <name evidence="1" type="ORF">OBE_08524</name>
</gene>
<sequence length="53" mass="5845">RLGAVAGLINVKPETVDELMISMQPATINAAAGKNLDSRERDIERAKQVRQRL</sequence>
<dbReference type="EMBL" id="AJWZ01005881">
    <property type="protein sequence ID" value="EKC61345.1"/>
    <property type="molecule type" value="Genomic_DNA"/>
</dbReference>
<dbReference type="AlphaFoldDB" id="K1T4Z6"/>
<reference evidence="1" key="1">
    <citation type="journal article" date="2013" name="Environ. Microbiol.">
        <title>Microbiota from the distal guts of lean and obese adolescents exhibit partial functional redundancy besides clear differences in community structure.</title>
        <authorList>
            <person name="Ferrer M."/>
            <person name="Ruiz A."/>
            <person name="Lanza F."/>
            <person name="Haange S.B."/>
            <person name="Oberbach A."/>
            <person name="Till H."/>
            <person name="Bargiela R."/>
            <person name="Campoy C."/>
            <person name="Segura M.T."/>
            <person name="Richter M."/>
            <person name="von Bergen M."/>
            <person name="Seifert J."/>
            <person name="Suarez A."/>
        </authorList>
    </citation>
    <scope>NUCLEOTIDE SEQUENCE</scope>
</reference>
<name>K1T4Z6_9ZZZZ</name>